<feature type="signal peptide" evidence="1">
    <location>
        <begin position="1"/>
        <end position="26"/>
    </location>
</feature>
<sequence length="201" mass="21852">MVGQTKSFPILLCFAWLLLIVPPGLSNPLSSSRVADVVTLPYNFTLAAYNTTLPNPNRNGAALVLGQNGATSGVTPHVTSTRASFPYDDYPSLALINGYLRAYSEDGSWHTNATQTQSGNTLGWVTTTRFAMPAPEIYSAATVPLTKHPLLAVYGRHDLWSLCQFPGRLRQTNVVYDIAAASNGLFDPRNCYGVILFIVKK</sequence>
<keyword evidence="3" id="KW-1185">Reference proteome</keyword>
<comment type="caution">
    <text evidence="2">The sequence shown here is derived from an EMBL/GenBank/DDBJ whole genome shotgun (WGS) entry which is preliminary data.</text>
</comment>
<dbReference type="EMBL" id="JAACJO010000009">
    <property type="protein sequence ID" value="KAF5354268.1"/>
    <property type="molecule type" value="Genomic_DNA"/>
</dbReference>
<organism evidence="2 3">
    <name type="scientific">Leucocoprinus leucothites</name>
    <dbReference type="NCBI Taxonomy" id="201217"/>
    <lineage>
        <taxon>Eukaryota</taxon>
        <taxon>Fungi</taxon>
        <taxon>Dikarya</taxon>
        <taxon>Basidiomycota</taxon>
        <taxon>Agaricomycotina</taxon>
        <taxon>Agaricomycetes</taxon>
        <taxon>Agaricomycetidae</taxon>
        <taxon>Agaricales</taxon>
        <taxon>Agaricineae</taxon>
        <taxon>Agaricaceae</taxon>
        <taxon>Leucocoprinus</taxon>
    </lineage>
</organism>
<dbReference type="AlphaFoldDB" id="A0A8H5FZC0"/>
<evidence type="ECO:0000313" key="2">
    <source>
        <dbReference type="EMBL" id="KAF5354268.1"/>
    </source>
</evidence>
<gene>
    <name evidence="2" type="ORF">D9756_006968</name>
</gene>
<accession>A0A8H5FZC0</accession>
<feature type="chain" id="PRO_5034517468" evidence="1">
    <location>
        <begin position="27"/>
        <end position="201"/>
    </location>
</feature>
<reference evidence="2 3" key="1">
    <citation type="journal article" date="2020" name="ISME J.">
        <title>Uncovering the hidden diversity of litter-decomposition mechanisms in mushroom-forming fungi.</title>
        <authorList>
            <person name="Floudas D."/>
            <person name="Bentzer J."/>
            <person name="Ahren D."/>
            <person name="Johansson T."/>
            <person name="Persson P."/>
            <person name="Tunlid A."/>
        </authorList>
    </citation>
    <scope>NUCLEOTIDE SEQUENCE [LARGE SCALE GENOMIC DNA]</scope>
    <source>
        <strain evidence="2 3">CBS 146.42</strain>
    </source>
</reference>
<dbReference type="OrthoDB" id="2844016at2759"/>
<evidence type="ECO:0000256" key="1">
    <source>
        <dbReference type="SAM" id="SignalP"/>
    </source>
</evidence>
<dbReference type="Proteomes" id="UP000559027">
    <property type="component" value="Unassembled WGS sequence"/>
</dbReference>
<keyword evidence="1" id="KW-0732">Signal</keyword>
<proteinExistence type="predicted"/>
<evidence type="ECO:0000313" key="3">
    <source>
        <dbReference type="Proteomes" id="UP000559027"/>
    </source>
</evidence>
<name>A0A8H5FZC0_9AGAR</name>
<protein>
    <submittedName>
        <fullName evidence="2">Uncharacterized protein</fullName>
    </submittedName>
</protein>